<reference evidence="2 3" key="1">
    <citation type="journal article" date="2017" name="Nat. Commun.">
        <title>Genome assembly with in vitro proximity ligation data and whole-genome triplication in lettuce.</title>
        <authorList>
            <person name="Reyes-Chin-Wo S."/>
            <person name="Wang Z."/>
            <person name="Yang X."/>
            <person name="Kozik A."/>
            <person name="Arikit S."/>
            <person name="Song C."/>
            <person name="Xia L."/>
            <person name="Froenicke L."/>
            <person name="Lavelle D.O."/>
            <person name="Truco M.J."/>
            <person name="Xia R."/>
            <person name="Zhu S."/>
            <person name="Xu C."/>
            <person name="Xu H."/>
            <person name="Xu X."/>
            <person name="Cox K."/>
            <person name="Korf I."/>
            <person name="Meyers B.C."/>
            <person name="Michelmore R.W."/>
        </authorList>
    </citation>
    <scope>NUCLEOTIDE SEQUENCE [LARGE SCALE GENOMIC DNA]</scope>
    <source>
        <strain evidence="3">cv. Salinas</strain>
        <tissue evidence="2">Seedlings</tissue>
    </source>
</reference>
<name>A0A9R1UZ94_LACSA</name>
<evidence type="ECO:0000256" key="1">
    <source>
        <dbReference type="SAM" id="Phobius"/>
    </source>
</evidence>
<sequence>MFHFPYKEACLIEYGFSLSGPQDNYERIVKRAKDLFYVLVEFYDVLMEIIWGMPDNIIMNILQLVALILIMGDSIIGAILDLKLYSPTRDDGLFYILYVLFFVVEVFKKTR</sequence>
<proteinExistence type="predicted"/>
<dbReference type="EMBL" id="NBSK02000007">
    <property type="protein sequence ID" value="KAJ0196745.1"/>
    <property type="molecule type" value="Genomic_DNA"/>
</dbReference>
<feature type="transmembrane region" description="Helical" evidence="1">
    <location>
        <begin position="57"/>
        <end position="80"/>
    </location>
</feature>
<protein>
    <submittedName>
        <fullName evidence="2">Uncharacterized protein</fullName>
    </submittedName>
</protein>
<keyword evidence="1" id="KW-0472">Membrane</keyword>
<feature type="transmembrane region" description="Helical" evidence="1">
    <location>
        <begin position="92"/>
        <end position="108"/>
    </location>
</feature>
<gene>
    <name evidence="2" type="ORF">LSAT_V11C700362710</name>
</gene>
<evidence type="ECO:0000313" key="3">
    <source>
        <dbReference type="Proteomes" id="UP000235145"/>
    </source>
</evidence>
<keyword evidence="1" id="KW-1133">Transmembrane helix</keyword>
<keyword evidence="1" id="KW-0812">Transmembrane</keyword>
<dbReference type="AlphaFoldDB" id="A0A9R1UZ94"/>
<evidence type="ECO:0000313" key="2">
    <source>
        <dbReference type="EMBL" id="KAJ0196745.1"/>
    </source>
</evidence>
<dbReference type="Proteomes" id="UP000235145">
    <property type="component" value="Unassembled WGS sequence"/>
</dbReference>
<organism evidence="2 3">
    <name type="scientific">Lactuca sativa</name>
    <name type="common">Garden lettuce</name>
    <dbReference type="NCBI Taxonomy" id="4236"/>
    <lineage>
        <taxon>Eukaryota</taxon>
        <taxon>Viridiplantae</taxon>
        <taxon>Streptophyta</taxon>
        <taxon>Embryophyta</taxon>
        <taxon>Tracheophyta</taxon>
        <taxon>Spermatophyta</taxon>
        <taxon>Magnoliopsida</taxon>
        <taxon>eudicotyledons</taxon>
        <taxon>Gunneridae</taxon>
        <taxon>Pentapetalae</taxon>
        <taxon>asterids</taxon>
        <taxon>campanulids</taxon>
        <taxon>Asterales</taxon>
        <taxon>Asteraceae</taxon>
        <taxon>Cichorioideae</taxon>
        <taxon>Cichorieae</taxon>
        <taxon>Lactucinae</taxon>
        <taxon>Lactuca</taxon>
    </lineage>
</organism>
<keyword evidence="3" id="KW-1185">Reference proteome</keyword>
<accession>A0A9R1UZ94</accession>
<comment type="caution">
    <text evidence="2">The sequence shown here is derived from an EMBL/GenBank/DDBJ whole genome shotgun (WGS) entry which is preliminary data.</text>
</comment>